<dbReference type="RefSeq" id="WP_263051427.1">
    <property type="nucleotide sequence ID" value="NZ_CP106735.1"/>
</dbReference>
<evidence type="ECO:0000313" key="2">
    <source>
        <dbReference type="EMBL" id="UXX79696.1"/>
    </source>
</evidence>
<dbReference type="PANTHER" id="PTHR42879">
    <property type="entry name" value="3-OXOACYL-(ACYL-CARRIER-PROTEIN) REDUCTASE"/>
    <property type="match status" value="1"/>
</dbReference>
<accession>A0ABY6D0J4</accession>
<proteinExistence type="inferred from homology"/>
<comment type="similarity">
    <text evidence="1">Belongs to the short-chain dehydrogenases/reductases (SDR) family.</text>
</comment>
<gene>
    <name evidence="2" type="ORF">N7E81_01040</name>
</gene>
<dbReference type="PANTHER" id="PTHR42879:SF6">
    <property type="entry name" value="NADPH-DEPENDENT REDUCTASE BACG"/>
    <property type="match status" value="1"/>
</dbReference>
<reference evidence="2" key="1">
    <citation type="submission" date="2022-10" db="EMBL/GenBank/DDBJ databases">
        <title>Comparative genomics and taxonomic characterization of three novel marine species of genus Reichenbachiella exhibiting antioxidant and polysaccharide degradation activities.</title>
        <authorList>
            <person name="Muhammad N."/>
            <person name="Lee Y.-J."/>
            <person name="Ko J."/>
            <person name="Kim S.-G."/>
        </authorList>
    </citation>
    <scope>NUCLEOTIDE SEQUENCE</scope>
    <source>
        <strain evidence="2">Wsw4-B4</strain>
    </source>
</reference>
<evidence type="ECO:0000313" key="3">
    <source>
        <dbReference type="Proteomes" id="UP001062165"/>
    </source>
</evidence>
<dbReference type="Gene3D" id="3.40.50.720">
    <property type="entry name" value="NAD(P)-binding Rossmann-like Domain"/>
    <property type="match status" value="1"/>
</dbReference>
<protein>
    <submittedName>
        <fullName evidence="2">SDR family oxidoreductase</fullName>
    </submittedName>
</protein>
<dbReference type="Pfam" id="PF13561">
    <property type="entry name" value="adh_short_C2"/>
    <property type="match status" value="1"/>
</dbReference>
<dbReference type="InterPro" id="IPR050259">
    <property type="entry name" value="SDR"/>
</dbReference>
<dbReference type="InterPro" id="IPR002347">
    <property type="entry name" value="SDR_fam"/>
</dbReference>
<dbReference type="EMBL" id="CP106735">
    <property type="protein sequence ID" value="UXX79696.1"/>
    <property type="molecule type" value="Genomic_DNA"/>
</dbReference>
<dbReference type="PRINTS" id="PR00081">
    <property type="entry name" value="GDHRDH"/>
</dbReference>
<dbReference type="SUPFAM" id="SSF51735">
    <property type="entry name" value="NAD(P)-binding Rossmann-fold domains"/>
    <property type="match status" value="1"/>
</dbReference>
<evidence type="ECO:0000256" key="1">
    <source>
        <dbReference type="ARBA" id="ARBA00006484"/>
    </source>
</evidence>
<organism evidence="2 3">
    <name type="scientific">Reichenbachiella carrageenanivorans</name>
    <dbReference type="NCBI Taxonomy" id="2979869"/>
    <lineage>
        <taxon>Bacteria</taxon>
        <taxon>Pseudomonadati</taxon>
        <taxon>Bacteroidota</taxon>
        <taxon>Cytophagia</taxon>
        <taxon>Cytophagales</taxon>
        <taxon>Reichenbachiellaceae</taxon>
        <taxon>Reichenbachiella</taxon>
    </lineage>
</organism>
<keyword evidence="3" id="KW-1185">Reference proteome</keyword>
<sequence>MNLNLEGRAALVCGSTQGIGKAIAEELARMGASVTLVARNIAKLQEVKEGLDTSHKQVHQYIQADFSNPAELQSKITEYLAINPAPVILVNNTGGPAGGQIIDEPYLKFMDTMSAHLECNHLLAQALVPGMKTSSFGRIINIISTSVYMPIPGLGVSNTVRGAVASWAKTLSIELGQYGITVNNVLPGFTDTARLASIIKAKAEKTGQTEEEVSTAMKKEAPAQRFGLAEETAAAAAFLASPAAGYINGVSLPVDGGRTGCI</sequence>
<dbReference type="InterPro" id="IPR036291">
    <property type="entry name" value="NAD(P)-bd_dom_sf"/>
</dbReference>
<dbReference type="Proteomes" id="UP001062165">
    <property type="component" value="Chromosome"/>
</dbReference>
<name>A0ABY6D0J4_9BACT</name>